<gene>
    <name evidence="4" type="primary">STAg</name>
</gene>
<sequence>MDSILTFAERQLLISLLKISGDTFGNVPAMSRAYKLAAKRLHPDKGGNEADMKKLNELWNKFKDGVYNLREVKPTLHPVVTCTVLGARSIFGLITNSSQCMRNLLRYCRCFCCILFKQHRQLKITYRRRCNVWGQCYCFLCYYTWFGVNCSISAFTEWLILLKHLDWRLLKISSAELDVLGK</sequence>
<dbReference type="SMART" id="SM00271">
    <property type="entry name" value="DnaJ"/>
    <property type="match status" value="1"/>
</dbReference>
<proteinExistence type="predicted"/>
<name>A0A223PYJ4_9POLY</name>
<keyword evidence="2" id="KW-1133">Transmembrane helix</keyword>
<feature type="domain" description="J" evidence="3">
    <location>
        <begin position="11"/>
        <end position="67"/>
    </location>
</feature>
<keyword evidence="2" id="KW-0812">Transmembrane</keyword>
<accession>A0A223PYJ4</accession>
<evidence type="ECO:0000256" key="1">
    <source>
        <dbReference type="ARBA" id="ARBA00022518"/>
    </source>
</evidence>
<reference evidence="4" key="1">
    <citation type="submission" date="2017-06" db="EMBL/GenBank/DDBJ databases">
        <authorList>
            <person name="Kim H.J."/>
            <person name="Triplett B.A."/>
        </authorList>
    </citation>
    <scope>NUCLEOTIDE SEQUENCE</scope>
    <source>
        <strain evidence="5">#4294_X/05/0119</strain>
        <strain evidence="4">GER_#4291_X/05/0111</strain>
    </source>
</reference>
<evidence type="ECO:0000313" key="5">
    <source>
        <dbReference type="EMBL" id="ASU50407.1"/>
    </source>
</evidence>
<dbReference type="Gene3D" id="1.20.120.1860">
    <property type="entry name" value="Small t-antigen, unique domain"/>
    <property type="match status" value="1"/>
</dbReference>
<evidence type="ECO:0000259" key="3">
    <source>
        <dbReference type="SMART" id="SM00271"/>
    </source>
</evidence>
<dbReference type="EMBL" id="MF374996">
    <property type="protein sequence ID" value="ASU50407.1"/>
    <property type="molecule type" value="Genomic_DNA"/>
</dbReference>
<dbReference type="InterPro" id="IPR003354">
    <property type="entry name" value="Papo_T_antigen"/>
</dbReference>
<keyword evidence="1" id="KW-0244">Early protein</keyword>
<dbReference type="SUPFAM" id="SSF46565">
    <property type="entry name" value="Chaperone J-domain"/>
    <property type="match status" value="1"/>
</dbReference>
<evidence type="ECO:0000313" key="4">
    <source>
        <dbReference type="EMBL" id="ASU50402.1"/>
    </source>
</evidence>
<dbReference type="InterPro" id="IPR036092">
    <property type="entry name" value="Papo_T_antigensf"/>
</dbReference>
<feature type="transmembrane region" description="Helical" evidence="2">
    <location>
        <begin position="142"/>
        <end position="162"/>
    </location>
</feature>
<organism evidence="4">
    <name type="scientific">Sorex araneus polyomavirus 1</name>
    <dbReference type="NCBI Taxonomy" id="2560769"/>
    <lineage>
        <taxon>Viruses</taxon>
        <taxon>Monodnaviria</taxon>
        <taxon>Shotokuvirae</taxon>
        <taxon>Cossaviricota</taxon>
        <taxon>Papovaviricetes</taxon>
        <taxon>Sepolyvirales</taxon>
        <taxon>Polyomaviridae</taxon>
        <taxon>Alphapolyomavirus</taxon>
        <taxon>Alphapolyomavirus saraneus</taxon>
    </lineage>
</organism>
<dbReference type="SUPFAM" id="SSF161240">
    <property type="entry name" value="T-antigen specific domain-like"/>
    <property type="match status" value="1"/>
</dbReference>
<dbReference type="Pfam" id="PF02380">
    <property type="entry name" value="Papo_T_antigen"/>
    <property type="match status" value="1"/>
</dbReference>
<dbReference type="InterPro" id="IPR036869">
    <property type="entry name" value="J_dom_sf"/>
</dbReference>
<dbReference type="EMBL" id="MF374995">
    <property type="protein sequence ID" value="ASU50402.1"/>
    <property type="molecule type" value="Genomic_DNA"/>
</dbReference>
<keyword evidence="2" id="KW-0472">Membrane</keyword>
<evidence type="ECO:0000256" key="2">
    <source>
        <dbReference type="SAM" id="Phobius"/>
    </source>
</evidence>
<protein>
    <submittedName>
        <fullName evidence="4">Small t antigen</fullName>
    </submittedName>
</protein>
<dbReference type="InterPro" id="IPR001623">
    <property type="entry name" value="DnaJ_domain"/>
</dbReference>
<dbReference type="Gene3D" id="1.10.287.110">
    <property type="entry name" value="DnaJ domain"/>
    <property type="match status" value="1"/>
</dbReference>